<dbReference type="GO" id="GO:0003924">
    <property type="term" value="F:GTPase activity"/>
    <property type="evidence" value="ECO:0007669"/>
    <property type="project" value="InterPro"/>
</dbReference>
<dbReference type="SUPFAM" id="SSF52540">
    <property type="entry name" value="P-loop containing nucleoside triphosphate hydrolases"/>
    <property type="match status" value="1"/>
</dbReference>
<sequence>MALPDSNGSSTLGGAVGAAGVSFSRRGTHSWEDLKRVATELRGSLNWAATQGVASGMEARRGASELTAPQCWTMLQQRGPPTQDVAEGDCKAGGEGHKPPVAVANLHAGVQRSPTTSRRPSVSAAPRRVPLTGSLCLLEPSVIAQAAMLTQRGLPGTSAAESAASPLPVLTSLGLPKRPINSNGATIAGQVPPRTGNKGEIDGAQQPKPQTSTNFSAFPWAPPFRSSRHLWSTPGSLGSQQEPPEAPHGSREPLGPPTPPQAHRMQMLGLRGPKVQHRASAGNLLLQRQLAVSAGMRRETSWAHFSRLSQEQLHNKPDERGGNREHADSRIPIPSWSLLTVLNFSTAAKAATAAPATRRPYSSDCTTTADTAEAATVATATAAATAANEFDITPAAASDASPLLRKTPGHKTELQGVSGCPSEDEILNRKRQQDAACAALESAAAAADSLSVFAPHLKAPATPPAAPVDTTATATVAASAAEEATLSNASSRTASDARREGETAKSNGCTAAAAAPTEARAAEGKGKPAATEEKATVVPQPAHPNVSTPEAQKGRQPATITATDVAPATGATATAEGDCTTSPRRHSLSASSRIVPPLIWRAIPPEDCASQAPCSSSRWAPLASFSRRRWKAFDMARPLRLKVVTIGPERSGKSCLVRRFCERRFAGGPCGAPGELVGSQGTRTIGLDFGLKDVQLPTKETVRLHFFDFSGAPQYAEAFEGALERYDVLLAVFDATDPKSLPEAVRILKQTREAAGAQEAIIALVAAKADGSAAAAAGAAAGEAAAAAAGARFYAACAETAEGVDTLFLETATAAAAAVRARAAASVDCQPQQQYQQPQ</sequence>
<dbReference type="Gene3D" id="3.40.50.300">
    <property type="entry name" value="P-loop containing nucleotide triphosphate hydrolases"/>
    <property type="match status" value="1"/>
</dbReference>
<feature type="region of interest" description="Disordered" evidence="2">
    <location>
        <begin position="307"/>
        <end position="329"/>
    </location>
</feature>
<reference evidence="3" key="2">
    <citation type="submission" date="2013-10" db="EMBL/GenBank/DDBJ databases">
        <authorList>
            <person name="Aslett M."/>
        </authorList>
    </citation>
    <scope>NUCLEOTIDE SEQUENCE [LARGE SCALE GENOMIC DNA]</scope>
    <source>
        <strain evidence="3">Weybridge</strain>
    </source>
</reference>
<dbReference type="GO" id="GO:0005525">
    <property type="term" value="F:GTP binding"/>
    <property type="evidence" value="ECO:0007669"/>
    <property type="project" value="InterPro"/>
</dbReference>
<dbReference type="EMBL" id="HG720914">
    <property type="protein sequence ID" value="CDJ59853.1"/>
    <property type="molecule type" value="Genomic_DNA"/>
</dbReference>
<name>U6M9Y2_EIMMA</name>
<feature type="compositionally biased region" description="Low complexity" evidence="2">
    <location>
        <begin position="510"/>
        <end position="519"/>
    </location>
</feature>
<dbReference type="Proteomes" id="UP000030763">
    <property type="component" value="Unassembled WGS sequence"/>
</dbReference>
<feature type="region of interest" description="Disordered" evidence="2">
    <location>
        <begin position="401"/>
        <end position="421"/>
    </location>
</feature>
<dbReference type="PROSITE" id="PS51419">
    <property type="entry name" value="RAB"/>
    <property type="match status" value="1"/>
</dbReference>
<dbReference type="RefSeq" id="XP_013336498.1">
    <property type="nucleotide sequence ID" value="XM_013481044.1"/>
</dbReference>
<dbReference type="SMART" id="SM00173">
    <property type="entry name" value="RAS"/>
    <property type="match status" value="1"/>
</dbReference>
<dbReference type="AlphaFoldDB" id="U6M9Y2"/>
<feature type="region of interest" description="Disordered" evidence="2">
    <location>
        <begin position="482"/>
        <end position="590"/>
    </location>
</feature>
<feature type="region of interest" description="Disordered" evidence="2">
    <location>
        <begin position="171"/>
        <end position="264"/>
    </location>
</feature>
<dbReference type="OrthoDB" id="9989112at2759"/>
<dbReference type="SMART" id="SM00175">
    <property type="entry name" value="RAB"/>
    <property type="match status" value="1"/>
</dbReference>
<evidence type="ECO:0000256" key="2">
    <source>
        <dbReference type="SAM" id="MobiDB-lite"/>
    </source>
</evidence>
<dbReference type="PANTHER" id="PTHR47978">
    <property type="match status" value="1"/>
</dbReference>
<dbReference type="Pfam" id="PF00071">
    <property type="entry name" value="Ras"/>
    <property type="match status" value="1"/>
</dbReference>
<evidence type="ECO:0000256" key="1">
    <source>
        <dbReference type="ARBA" id="ARBA00022741"/>
    </source>
</evidence>
<dbReference type="GeneID" id="25336522"/>
<organism evidence="3 4">
    <name type="scientific">Eimeria maxima</name>
    <name type="common">Coccidian parasite</name>
    <dbReference type="NCBI Taxonomy" id="5804"/>
    <lineage>
        <taxon>Eukaryota</taxon>
        <taxon>Sar</taxon>
        <taxon>Alveolata</taxon>
        <taxon>Apicomplexa</taxon>
        <taxon>Conoidasida</taxon>
        <taxon>Coccidia</taxon>
        <taxon>Eucoccidiorida</taxon>
        <taxon>Eimeriorina</taxon>
        <taxon>Eimeriidae</taxon>
        <taxon>Eimeria</taxon>
    </lineage>
</organism>
<dbReference type="VEuPathDB" id="ToxoDB:EMWEY_00025360"/>
<keyword evidence="4" id="KW-1185">Reference proteome</keyword>
<dbReference type="InterPro" id="IPR001806">
    <property type="entry name" value="Small_GTPase"/>
</dbReference>
<evidence type="ECO:0000313" key="3">
    <source>
        <dbReference type="EMBL" id="CDJ59853.1"/>
    </source>
</evidence>
<dbReference type="OMA" id="TARTHTM"/>
<evidence type="ECO:0000313" key="4">
    <source>
        <dbReference type="Proteomes" id="UP000030763"/>
    </source>
</evidence>
<feature type="compositionally biased region" description="Low complexity" evidence="2">
    <location>
        <begin position="561"/>
        <end position="581"/>
    </location>
</feature>
<keyword evidence="1" id="KW-0547">Nucleotide-binding</keyword>
<gene>
    <name evidence="3" type="ORF">EMWEY_00025360</name>
</gene>
<reference evidence="3" key="1">
    <citation type="submission" date="2013-10" db="EMBL/GenBank/DDBJ databases">
        <title>Genomic analysis of the causative agents of coccidiosis in chickens.</title>
        <authorList>
            <person name="Reid A.J."/>
            <person name="Blake D."/>
            <person name="Billington K."/>
            <person name="Browne H."/>
            <person name="Dunn M."/>
            <person name="Hung S."/>
            <person name="Kawahara F."/>
            <person name="Miranda-Saavedra D."/>
            <person name="Mourier T."/>
            <person name="Nagra H."/>
            <person name="Otto T.D."/>
            <person name="Rawlings N."/>
            <person name="Sanchez A."/>
            <person name="Sanders M."/>
            <person name="Subramaniam C."/>
            <person name="Tay Y."/>
            <person name="Dear P."/>
            <person name="Doerig C."/>
            <person name="Gruber A."/>
            <person name="Parkinson J."/>
            <person name="Shirley M."/>
            <person name="Wan K.L."/>
            <person name="Berriman M."/>
            <person name="Tomley F."/>
            <person name="Pain A."/>
        </authorList>
    </citation>
    <scope>NUCLEOTIDE SEQUENCE [LARGE SCALE GENOMIC DNA]</scope>
    <source>
        <strain evidence="3">Weybridge</strain>
    </source>
</reference>
<protein>
    <submittedName>
        <fullName evidence="3">Ras family domain-containing protein, putative</fullName>
    </submittedName>
</protein>
<proteinExistence type="predicted"/>
<accession>U6M9Y2</accession>
<feature type="compositionally biased region" description="Basic and acidic residues" evidence="2">
    <location>
        <begin position="313"/>
        <end position="329"/>
    </location>
</feature>
<feature type="compositionally biased region" description="Polar residues" evidence="2">
    <location>
        <begin position="229"/>
        <end position="242"/>
    </location>
</feature>
<feature type="compositionally biased region" description="Polar residues" evidence="2">
    <location>
        <begin position="207"/>
        <end position="216"/>
    </location>
</feature>
<dbReference type="InterPro" id="IPR027417">
    <property type="entry name" value="P-loop_NTPase"/>
</dbReference>
<feature type="compositionally biased region" description="Basic and acidic residues" evidence="2">
    <location>
        <begin position="520"/>
        <end position="535"/>
    </location>
</feature>